<protein>
    <recommendedName>
        <fullName evidence="5">DUF2946 domain-containing protein</fullName>
    </recommendedName>
</protein>
<dbReference type="EMBL" id="JACLAU010000023">
    <property type="protein sequence ID" value="MBC2652630.1"/>
    <property type="molecule type" value="Genomic_DNA"/>
</dbReference>
<feature type="chain" id="PRO_5031251804" description="DUF2946 domain-containing protein" evidence="2">
    <location>
        <begin position="21"/>
        <end position="108"/>
    </location>
</feature>
<dbReference type="RefSeq" id="WP_185684041.1">
    <property type="nucleotide sequence ID" value="NZ_JACLAU010000023.1"/>
</dbReference>
<evidence type="ECO:0000256" key="2">
    <source>
        <dbReference type="SAM" id="SignalP"/>
    </source>
</evidence>
<organism evidence="3 4">
    <name type="scientific">Novosphingobium aerophilum</name>
    <dbReference type="NCBI Taxonomy" id="2839843"/>
    <lineage>
        <taxon>Bacteria</taxon>
        <taxon>Pseudomonadati</taxon>
        <taxon>Pseudomonadota</taxon>
        <taxon>Alphaproteobacteria</taxon>
        <taxon>Sphingomonadales</taxon>
        <taxon>Sphingomonadaceae</taxon>
        <taxon>Novosphingobium</taxon>
    </lineage>
</organism>
<dbReference type="AlphaFoldDB" id="A0A7X1F8Z6"/>
<comment type="caution">
    <text evidence="3">The sequence shown here is derived from an EMBL/GenBank/DDBJ whole genome shotgun (WGS) entry which is preliminary data.</text>
</comment>
<evidence type="ECO:0000256" key="1">
    <source>
        <dbReference type="SAM" id="MobiDB-lite"/>
    </source>
</evidence>
<reference evidence="3 4" key="1">
    <citation type="submission" date="2020-08" db="EMBL/GenBank/DDBJ databases">
        <title>The genome sequence of Novosphingobium flavum 4Y4.</title>
        <authorList>
            <person name="Liu Y."/>
        </authorList>
    </citation>
    <scope>NUCLEOTIDE SEQUENCE [LARGE SCALE GENOMIC DNA]</scope>
    <source>
        <strain evidence="3 4">4Y4</strain>
    </source>
</reference>
<name>A0A7X1F8Z6_9SPHN</name>
<evidence type="ECO:0008006" key="5">
    <source>
        <dbReference type="Google" id="ProtNLM"/>
    </source>
</evidence>
<gene>
    <name evidence="3" type="ORF">H7F49_13040</name>
</gene>
<accession>A0A7X1F8Z6</accession>
<evidence type="ECO:0000313" key="4">
    <source>
        <dbReference type="Proteomes" id="UP000520156"/>
    </source>
</evidence>
<proteinExistence type="predicted"/>
<sequence>MFRHLLAFLLIFGLALPAMAAPLHCATMAQPAAMTAHHRHGDHHQQAPQAPAKAAPMQDCLGCAALREPLPPPAGLVALPALPLIAPRLAAMVGHRPAPETPPPRPLS</sequence>
<dbReference type="Proteomes" id="UP000520156">
    <property type="component" value="Unassembled WGS sequence"/>
</dbReference>
<keyword evidence="4" id="KW-1185">Reference proteome</keyword>
<keyword evidence="2" id="KW-0732">Signal</keyword>
<evidence type="ECO:0000313" key="3">
    <source>
        <dbReference type="EMBL" id="MBC2652630.1"/>
    </source>
</evidence>
<feature type="region of interest" description="Disordered" evidence="1">
    <location>
        <begin position="31"/>
        <end position="53"/>
    </location>
</feature>
<feature type="signal peptide" evidence="2">
    <location>
        <begin position="1"/>
        <end position="20"/>
    </location>
</feature>